<feature type="domain" description="YcaO" evidence="2">
    <location>
        <begin position="289"/>
        <end position="673"/>
    </location>
</feature>
<comment type="caution">
    <text evidence="3">The sequence shown here is derived from an EMBL/GenBank/DDBJ whole genome shotgun (WGS) entry which is preliminary data.</text>
</comment>
<dbReference type="Gene3D" id="3.30.160.660">
    <property type="match status" value="1"/>
</dbReference>
<dbReference type="Pfam" id="PF02624">
    <property type="entry name" value="YcaO"/>
    <property type="match status" value="1"/>
</dbReference>
<dbReference type="PANTHER" id="PTHR37809:SF1">
    <property type="entry name" value="RIBOSOMAL PROTEIN S12 METHYLTHIOTRANSFERASE ACCESSORY FACTOR YCAO"/>
    <property type="match status" value="1"/>
</dbReference>
<feature type="region of interest" description="Disordered" evidence="1">
    <location>
        <begin position="215"/>
        <end position="248"/>
    </location>
</feature>
<dbReference type="EMBL" id="JBHYPX010000008">
    <property type="protein sequence ID" value="MFE1351630.1"/>
    <property type="molecule type" value="Genomic_DNA"/>
</dbReference>
<dbReference type="InterPro" id="IPR003776">
    <property type="entry name" value="YcaO-like_dom"/>
</dbReference>
<dbReference type="RefSeq" id="WP_380330278.1">
    <property type="nucleotide sequence ID" value="NZ_JBHYPW010000066.1"/>
</dbReference>
<feature type="region of interest" description="Disordered" evidence="1">
    <location>
        <begin position="1"/>
        <end position="34"/>
    </location>
</feature>
<dbReference type="Gene3D" id="3.30.1330.230">
    <property type="match status" value="1"/>
</dbReference>
<gene>
    <name evidence="3" type="ORF">ACFW6T_06515</name>
</gene>
<sequence length="673" mass="72888">MTEDTTLTDTTLTQPAATQSAATAGPRLGPGTPDSWDWQTWAGRLDGCLLSVRGEYDPDWERRAMAAARATGTDLLSVRIGAAEIQIGPRWTPDGAPACPGCAAAADDYRRWDTERRPENDRREREREREREGGRAADSSPVTDPSATEPPAPGRTVPVSPWLEGVVGAVLTAQGAPGPGELVVVSRTGGVSRHRVMRTFRCRLCGGGPPLLAAADDAPPVPPRPVRRPTAAEVPTRQGPAPFGMDPDRMRTAFADPRFGPVVRITRYSAGSFPMSEVDVLAGTPSGLGRGLRFREAEAVGMFEAMERQAGYPHAATLVPWRTHRELGDRALDPATLGGYTDRQYASPLSKVRRRTADTPLDWVWARPPLGGEPRLVPAEVGFYRYGYRIRPEAAEDTRSAFVESSSGCALGGSFEEAALHSLLELAERDAFLQAWHLARPLPAVDPATVRDRQSRLLLKRAEEHGYDVHLLVATADIPVPAVWALAVRRDGGLPASFSTAGCHPDPEQAVRSALWELAQLVTGGLTWDPEPLEPLIDDPWQVEELVQHWRRYTFPELLPRVERVLGGPLLPLAEAFGGWPRPLVRAAGGDVTGALEYVLDLYRTAGLGTVLAVDQSTPDHAALGLSVVKCVVPGILPMCFGQAHQRLSGLDRLLSRLDADPADLPLDPHPFP</sequence>
<accession>A0ABW6GFW1</accession>
<protein>
    <submittedName>
        <fullName evidence="3">YcaO-like family protein</fullName>
    </submittedName>
</protein>
<dbReference type="NCBIfam" id="TIGR03604">
    <property type="entry name" value="TOMM_cyclo_SagD"/>
    <property type="match status" value="1"/>
</dbReference>
<evidence type="ECO:0000313" key="4">
    <source>
        <dbReference type="Proteomes" id="UP001599542"/>
    </source>
</evidence>
<evidence type="ECO:0000256" key="1">
    <source>
        <dbReference type="SAM" id="MobiDB-lite"/>
    </source>
</evidence>
<organism evidence="3 4">
    <name type="scientific">Kitasatospora phosalacinea</name>
    <dbReference type="NCBI Taxonomy" id="2065"/>
    <lineage>
        <taxon>Bacteria</taxon>
        <taxon>Bacillati</taxon>
        <taxon>Actinomycetota</taxon>
        <taxon>Actinomycetes</taxon>
        <taxon>Kitasatosporales</taxon>
        <taxon>Streptomycetaceae</taxon>
        <taxon>Kitasatospora</taxon>
    </lineage>
</organism>
<feature type="compositionally biased region" description="Basic and acidic residues" evidence="1">
    <location>
        <begin position="113"/>
        <end position="135"/>
    </location>
</feature>
<dbReference type="Proteomes" id="UP001599542">
    <property type="component" value="Unassembled WGS sequence"/>
</dbReference>
<evidence type="ECO:0000259" key="2">
    <source>
        <dbReference type="PROSITE" id="PS51664"/>
    </source>
</evidence>
<evidence type="ECO:0000313" key="3">
    <source>
        <dbReference type="EMBL" id="MFE1351630.1"/>
    </source>
</evidence>
<dbReference type="Gene3D" id="3.40.50.720">
    <property type="entry name" value="NAD(P)-binding Rossmann-like Domain"/>
    <property type="match status" value="1"/>
</dbReference>
<name>A0ABW6GFW1_9ACTN</name>
<proteinExistence type="predicted"/>
<dbReference type="InterPro" id="IPR027624">
    <property type="entry name" value="TOMM_cyclo_SagD"/>
</dbReference>
<keyword evidence="4" id="KW-1185">Reference proteome</keyword>
<feature type="region of interest" description="Disordered" evidence="1">
    <location>
        <begin position="113"/>
        <end position="160"/>
    </location>
</feature>
<dbReference type="PROSITE" id="PS51664">
    <property type="entry name" value="YCAO"/>
    <property type="match status" value="1"/>
</dbReference>
<reference evidence="3 4" key="1">
    <citation type="submission" date="2024-09" db="EMBL/GenBank/DDBJ databases">
        <title>The Natural Products Discovery Center: Release of the First 8490 Sequenced Strains for Exploring Actinobacteria Biosynthetic Diversity.</title>
        <authorList>
            <person name="Kalkreuter E."/>
            <person name="Kautsar S.A."/>
            <person name="Yang D."/>
            <person name="Bader C.D."/>
            <person name="Teijaro C.N."/>
            <person name="Fluegel L."/>
            <person name="Davis C.M."/>
            <person name="Simpson J.R."/>
            <person name="Lauterbach L."/>
            <person name="Steele A.D."/>
            <person name="Gui C."/>
            <person name="Meng S."/>
            <person name="Li G."/>
            <person name="Viehrig K."/>
            <person name="Ye F."/>
            <person name="Su P."/>
            <person name="Kiefer A.F."/>
            <person name="Nichols A."/>
            <person name="Cepeda A.J."/>
            <person name="Yan W."/>
            <person name="Fan B."/>
            <person name="Jiang Y."/>
            <person name="Adhikari A."/>
            <person name="Zheng C.-J."/>
            <person name="Schuster L."/>
            <person name="Cowan T.M."/>
            <person name="Smanski M.J."/>
            <person name="Chevrette M.G."/>
            <person name="De Carvalho L.P.S."/>
            <person name="Shen B."/>
        </authorList>
    </citation>
    <scope>NUCLEOTIDE SEQUENCE [LARGE SCALE GENOMIC DNA]</scope>
    <source>
        <strain evidence="3 4">NPDC058753</strain>
    </source>
</reference>
<feature type="compositionally biased region" description="Low complexity" evidence="1">
    <location>
        <begin position="1"/>
        <end position="24"/>
    </location>
</feature>
<dbReference type="Gene3D" id="3.30.40.250">
    <property type="match status" value="1"/>
</dbReference>
<dbReference type="PANTHER" id="PTHR37809">
    <property type="entry name" value="RIBOSOMAL PROTEIN S12 METHYLTHIOTRANSFERASE ACCESSORY FACTOR YCAO"/>
    <property type="match status" value="1"/>
</dbReference>